<accession>A0A1S2NC26</accession>
<dbReference type="EMBL" id="JRYB01000001">
    <property type="protein sequence ID" value="OIJ42549.1"/>
    <property type="molecule type" value="Genomic_DNA"/>
</dbReference>
<evidence type="ECO:0000313" key="2">
    <source>
        <dbReference type="Proteomes" id="UP000180246"/>
    </source>
</evidence>
<organism evidence="1 2">
    <name type="scientific">Massilia timonae</name>
    <dbReference type="NCBI Taxonomy" id="47229"/>
    <lineage>
        <taxon>Bacteria</taxon>
        <taxon>Pseudomonadati</taxon>
        <taxon>Pseudomonadota</taxon>
        <taxon>Betaproteobacteria</taxon>
        <taxon>Burkholderiales</taxon>
        <taxon>Oxalobacteraceae</taxon>
        <taxon>Telluria group</taxon>
        <taxon>Massilia</taxon>
    </lineage>
</organism>
<proteinExistence type="predicted"/>
<dbReference type="AlphaFoldDB" id="A0A1S2NC26"/>
<sequence length="75" mass="8056">MDESYNNGDGTTRDARNERVLAPFLRDFGDCTNLHREAGALAGAAFQAGLAQKLCRKPILKARSPEPASALLPTV</sequence>
<protein>
    <submittedName>
        <fullName evidence="1">Uncharacterized protein</fullName>
    </submittedName>
</protein>
<reference evidence="1 2" key="1">
    <citation type="submission" date="2014-10" db="EMBL/GenBank/DDBJ databases">
        <authorList>
            <person name="Seo M.-J."/>
            <person name="Seok Y.J."/>
            <person name="Cha I.-T."/>
        </authorList>
    </citation>
    <scope>NUCLEOTIDE SEQUENCE [LARGE SCALE GENOMIC DNA]</scope>
    <source>
        <strain evidence="1 2">NEU</strain>
    </source>
</reference>
<comment type="caution">
    <text evidence="1">The sequence shown here is derived from an EMBL/GenBank/DDBJ whole genome shotgun (WGS) entry which is preliminary data.</text>
</comment>
<name>A0A1S2NC26_9BURK</name>
<dbReference type="Proteomes" id="UP000180246">
    <property type="component" value="Unassembled WGS sequence"/>
</dbReference>
<evidence type="ECO:0000313" key="1">
    <source>
        <dbReference type="EMBL" id="OIJ42549.1"/>
    </source>
</evidence>
<gene>
    <name evidence="1" type="ORF">LO55_2558</name>
</gene>